<dbReference type="InterPro" id="IPR027417">
    <property type="entry name" value="P-loop_NTPase"/>
</dbReference>
<feature type="region of interest" description="Disordered" evidence="1">
    <location>
        <begin position="252"/>
        <end position="279"/>
    </location>
</feature>
<name>A0AAE3NWV4_9RHOB</name>
<dbReference type="SUPFAM" id="SSF52540">
    <property type="entry name" value="P-loop containing nucleoside triphosphate hydrolases"/>
    <property type="match status" value="1"/>
</dbReference>
<accession>A0AAE3NWV4</accession>
<dbReference type="RefSeq" id="WP_275569272.1">
    <property type="nucleotide sequence ID" value="NZ_JARGYC010000077.1"/>
</dbReference>
<feature type="compositionally biased region" description="Basic and acidic residues" evidence="1">
    <location>
        <begin position="252"/>
        <end position="268"/>
    </location>
</feature>
<organism evidence="2 3">
    <name type="scientific">Psychromarinibacter sediminicola</name>
    <dbReference type="NCBI Taxonomy" id="3033385"/>
    <lineage>
        <taxon>Bacteria</taxon>
        <taxon>Pseudomonadati</taxon>
        <taxon>Pseudomonadota</taxon>
        <taxon>Alphaproteobacteria</taxon>
        <taxon>Rhodobacterales</taxon>
        <taxon>Paracoccaceae</taxon>
        <taxon>Psychromarinibacter</taxon>
    </lineage>
</organism>
<comment type="caution">
    <text evidence="2">The sequence shown here is derived from an EMBL/GenBank/DDBJ whole genome shotgun (WGS) entry which is preliminary data.</text>
</comment>
<reference evidence="2" key="1">
    <citation type="submission" date="2023-03" db="EMBL/GenBank/DDBJ databases">
        <title>Multiphase analysis and comparison of six strains from genera Psychromarinibacter, Lutimaribacter, and Maritimibacter, including a novel species: Psychromarinibacter sediminicola sp. nov.</title>
        <authorList>
            <person name="Wang Y.-H."/>
            <person name="Ye M.-Q."/>
            <person name="Du Z.-J."/>
        </authorList>
    </citation>
    <scope>NUCLEOTIDE SEQUENCE</scope>
    <source>
        <strain evidence="2">C21-152</strain>
    </source>
</reference>
<keyword evidence="3" id="KW-1185">Reference proteome</keyword>
<dbReference type="EMBL" id="JARGYC010000077">
    <property type="protein sequence ID" value="MDF0603149.1"/>
    <property type="molecule type" value="Genomic_DNA"/>
</dbReference>
<protein>
    <submittedName>
        <fullName evidence="2">Uncharacterized protein</fullName>
    </submittedName>
</protein>
<sequence>MPDRLRFVYHLGVHKTGSTLLQHNLHRNARALAAQGVRCVNTAWPKGLERARHRLRRLQNPARGQGSEDILASLNGRFVKQARAVGAHTVLVSEENFLGNPIHRELEWGHAPARFYPQAGPCLRALIYGIDPADVTVVLYTRRLPGLLRGHYSEALRALATADSYDTFLSRTDIEGFRFDDLVGRLEAAAPGIRVVLRPFEAIRGGGTAFVADFLEVCGVDPDALEIDGGQVNPGVDAAQAEALRALGARRAAGEEPKPLRKEARRILETPADPDTPIAVPERHRARIAGAMRGDVSERLTAALTAAE</sequence>
<evidence type="ECO:0000313" key="3">
    <source>
        <dbReference type="Proteomes" id="UP001220964"/>
    </source>
</evidence>
<proteinExistence type="predicted"/>
<evidence type="ECO:0000256" key="1">
    <source>
        <dbReference type="SAM" id="MobiDB-lite"/>
    </source>
</evidence>
<gene>
    <name evidence="2" type="ORF">P1J78_20580</name>
</gene>
<evidence type="ECO:0000313" key="2">
    <source>
        <dbReference type="EMBL" id="MDF0603149.1"/>
    </source>
</evidence>
<dbReference type="AlphaFoldDB" id="A0AAE3NWV4"/>
<dbReference type="Proteomes" id="UP001220964">
    <property type="component" value="Unassembled WGS sequence"/>
</dbReference>